<dbReference type="Proteomes" id="UP001162501">
    <property type="component" value="Chromosome 3"/>
</dbReference>
<gene>
    <name evidence="1" type="ORF">MRATA1EN3_LOCUS18285</name>
</gene>
<reference evidence="1" key="1">
    <citation type="submission" date="2023-05" db="EMBL/GenBank/DDBJ databases">
        <authorList>
            <consortium name="ELIXIR-Norway"/>
        </authorList>
    </citation>
    <scope>NUCLEOTIDE SEQUENCE</scope>
</reference>
<evidence type="ECO:0000313" key="2">
    <source>
        <dbReference type="Proteomes" id="UP001162501"/>
    </source>
</evidence>
<dbReference type="EMBL" id="OX596087">
    <property type="protein sequence ID" value="CAI9707072.1"/>
    <property type="molecule type" value="Genomic_DNA"/>
</dbReference>
<sequence length="271" mass="28659">MVLGRRGGRHGPARPQQPGRGDQSLVSSGPAGQSGTGSAGWDGSPVWGKAINGGRPCLPAWARLGGPLTSSQDVAGSRCGRGPSVTRHTAVRVGLGRLLTHVRPWWPVPSRRCAWRKFGEPGCPCPGQSLSAALPDWLRTGHVTARLPSHTRARSRGYVGTPITHAPCVLPAPFCRPGSDIGSASRLSTQLSTCELMPGRLLRCGPGRCRGSPPRTGGWWAVSRHWLRLWSPPGRPPPPPPTPRVSPIRPGGGGHLLPFCLLSRVFLPAPA</sequence>
<evidence type="ECO:0000313" key="1">
    <source>
        <dbReference type="EMBL" id="CAI9707072.1"/>
    </source>
</evidence>
<accession>A0ACB0F1U5</accession>
<name>A0ACB0F1U5_RANTA</name>
<organism evidence="1 2">
    <name type="scientific">Rangifer tarandus platyrhynchus</name>
    <name type="common">Svalbard reindeer</name>
    <dbReference type="NCBI Taxonomy" id="3082113"/>
    <lineage>
        <taxon>Eukaryota</taxon>
        <taxon>Metazoa</taxon>
        <taxon>Chordata</taxon>
        <taxon>Craniata</taxon>
        <taxon>Vertebrata</taxon>
        <taxon>Euteleostomi</taxon>
        <taxon>Mammalia</taxon>
        <taxon>Eutheria</taxon>
        <taxon>Laurasiatheria</taxon>
        <taxon>Artiodactyla</taxon>
        <taxon>Ruminantia</taxon>
        <taxon>Pecora</taxon>
        <taxon>Cervidae</taxon>
        <taxon>Odocoileinae</taxon>
        <taxon>Rangifer</taxon>
    </lineage>
</organism>
<protein>
    <submittedName>
        <fullName evidence="1">Uncharacterized protein</fullName>
    </submittedName>
</protein>
<proteinExistence type="predicted"/>